<evidence type="ECO:0000313" key="5">
    <source>
        <dbReference type="Proteomes" id="UP001171299"/>
    </source>
</evidence>
<dbReference type="Proteomes" id="UP001171299">
    <property type="component" value="Unassembled WGS sequence"/>
</dbReference>
<reference evidence="4" key="1">
    <citation type="submission" date="2017-11" db="EMBL/GenBank/DDBJ databases">
        <title>Genome sequence of Pantoea sp. MSR2.</title>
        <authorList>
            <person name="Nascimento F.X."/>
        </authorList>
    </citation>
    <scope>NUCLEOTIDE SEQUENCE [LARGE SCALE GENOMIC DNA]</scope>
    <source>
        <strain evidence="4">MSR2</strain>
        <plasmid evidence="4">pmsr2a</plasmid>
    </source>
</reference>
<dbReference type="PROSITE" id="PS50943">
    <property type="entry name" value="HTH_CROC1"/>
    <property type="match status" value="1"/>
</dbReference>
<sequence>MLPGMKAIGLKCRERRKAKGWTQQVAASRAGIHRTLVSEIENGAYTGSLKAFTLYLTAMDLMLTVQTAGLPQLDELEALFDDD</sequence>
<organism evidence="3 4">
    <name type="scientific">Pantoea phytobeneficialis</name>
    <dbReference type="NCBI Taxonomy" id="2052056"/>
    <lineage>
        <taxon>Bacteria</taxon>
        <taxon>Pseudomonadati</taxon>
        <taxon>Pseudomonadota</taxon>
        <taxon>Gammaproteobacteria</taxon>
        <taxon>Enterobacterales</taxon>
        <taxon>Erwiniaceae</taxon>
        <taxon>Pantoea</taxon>
    </lineage>
</organism>
<evidence type="ECO:0000313" key="3">
    <source>
        <dbReference type="EMBL" id="QGR09088.1"/>
    </source>
</evidence>
<gene>
    <name evidence="3" type="ORF">CTZ24_21790</name>
    <name evidence="2" type="ORF">Q3404_11035</name>
</gene>
<reference evidence="2" key="3">
    <citation type="submission" date="2023-07" db="EMBL/GenBank/DDBJ databases">
        <title>The extreme plant-growth-promoting properties of Pantoea phytobeneficialis PF55 revealed by functional and genomic analysis.</title>
        <authorList>
            <person name="Nascimento F.X."/>
            <person name="Marcio R.J."/>
        </authorList>
    </citation>
    <scope>NUCLEOTIDE SEQUENCE</scope>
    <source>
        <strain evidence="2">PF55</strain>
    </source>
</reference>
<reference evidence="3" key="2">
    <citation type="journal article" date="2020" name="Environ. Microbiol.">
        <title>The extreme plant-growth-promoting properties of Pantoea phytobeneficialis MSR2 revealed by functional and genomic analysis.</title>
        <authorList>
            <person name="Nascimento F.X."/>
            <person name="Hernandez A.G."/>
            <person name="Glick B.R."/>
            <person name="Rossi M.J."/>
        </authorList>
    </citation>
    <scope>NUCLEOTIDE SEQUENCE</scope>
    <source>
        <strain evidence="3">MSR2</strain>
    </source>
</reference>
<dbReference type="EMBL" id="CP024637">
    <property type="protein sequence ID" value="QGR09088.1"/>
    <property type="molecule type" value="Genomic_DNA"/>
</dbReference>
<dbReference type="InterPro" id="IPR001387">
    <property type="entry name" value="Cro/C1-type_HTH"/>
</dbReference>
<dbReference type="Gene3D" id="1.10.260.40">
    <property type="entry name" value="lambda repressor-like DNA-binding domains"/>
    <property type="match status" value="1"/>
</dbReference>
<accession>A0AAP9KRK1</accession>
<keyword evidence="3" id="KW-0614">Plasmid</keyword>
<dbReference type="KEGG" id="ppho:CTZ24_21790"/>
<evidence type="ECO:0000259" key="1">
    <source>
        <dbReference type="PROSITE" id="PS50943"/>
    </source>
</evidence>
<dbReference type="Proteomes" id="UP000424872">
    <property type="component" value="Plasmid pMSR2A"/>
</dbReference>
<dbReference type="InterPro" id="IPR010982">
    <property type="entry name" value="Lambda_DNA-bd_dom_sf"/>
</dbReference>
<name>A0AAP9KRK1_9GAMM</name>
<geneLocation type="plasmid" evidence="4">
    <name>pmsr2a</name>
</geneLocation>
<dbReference type="SMART" id="SM00530">
    <property type="entry name" value="HTH_XRE"/>
    <property type="match status" value="1"/>
</dbReference>
<dbReference type="RefSeq" id="WP_208726529.1">
    <property type="nucleotide sequence ID" value="NZ_CP024637.1"/>
</dbReference>
<dbReference type="CDD" id="cd00093">
    <property type="entry name" value="HTH_XRE"/>
    <property type="match status" value="1"/>
</dbReference>
<dbReference type="SUPFAM" id="SSF47413">
    <property type="entry name" value="lambda repressor-like DNA-binding domains"/>
    <property type="match status" value="1"/>
</dbReference>
<feature type="domain" description="HTH cro/C1-type" evidence="1">
    <location>
        <begin position="13"/>
        <end position="50"/>
    </location>
</feature>
<dbReference type="EMBL" id="JAUOOM010000009">
    <property type="protein sequence ID" value="MDO6407113.1"/>
    <property type="molecule type" value="Genomic_DNA"/>
</dbReference>
<dbReference type="AlphaFoldDB" id="A0AAP9KRK1"/>
<geneLocation type="plasmid" evidence="3">
    <name>pMSR2A</name>
</geneLocation>
<evidence type="ECO:0000313" key="4">
    <source>
        <dbReference type="Proteomes" id="UP000424872"/>
    </source>
</evidence>
<keyword evidence="5" id="KW-1185">Reference proteome</keyword>
<dbReference type="GO" id="GO:0003677">
    <property type="term" value="F:DNA binding"/>
    <property type="evidence" value="ECO:0007669"/>
    <property type="project" value="InterPro"/>
</dbReference>
<protein>
    <submittedName>
        <fullName evidence="2">Helix-turn-helix transcriptional regulator</fullName>
    </submittedName>
    <submittedName>
        <fullName evidence="3">Transcriptional regulator, XRE family protein</fullName>
    </submittedName>
</protein>
<proteinExistence type="predicted"/>
<evidence type="ECO:0000313" key="2">
    <source>
        <dbReference type="EMBL" id="MDO6407113.1"/>
    </source>
</evidence>
<dbReference type="Pfam" id="PF01381">
    <property type="entry name" value="HTH_3"/>
    <property type="match status" value="1"/>
</dbReference>